<dbReference type="AlphaFoldDB" id="J2JLD5"/>
<sequence>MMLWAMIIQYYFVARQYIPKFALLISKDEEDHPYV</sequence>
<evidence type="ECO:0000313" key="1">
    <source>
        <dbReference type="EMBL" id="EJL68695.1"/>
    </source>
</evidence>
<organism evidence="1 2">
    <name type="scientific">Chryseobacterium populi</name>
    <dbReference type="NCBI Taxonomy" id="1144316"/>
    <lineage>
        <taxon>Bacteria</taxon>
        <taxon>Pseudomonadati</taxon>
        <taxon>Bacteroidota</taxon>
        <taxon>Flavobacteriia</taxon>
        <taxon>Flavobacteriales</taxon>
        <taxon>Weeksellaceae</taxon>
        <taxon>Chryseobacterium group</taxon>
        <taxon>Chryseobacterium</taxon>
    </lineage>
</organism>
<reference evidence="1 2" key="1">
    <citation type="journal article" date="2012" name="J. Bacteriol.">
        <title>Twenty-one genome sequences from Pseudomonas species and 19 genome sequences from diverse bacteria isolated from the rhizosphere and endosphere of Populus deltoides.</title>
        <authorList>
            <person name="Brown S.D."/>
            <person name="Utturkar S.M."/>
            <person name="Klingeman D.M."/>
            <person name="Johnson C.M."/>
            <person name="Martin S.L."/>
            <person name="Land M.L."/>
            <person name="Lu T.Y."/>
            <person name="Schadt C.W."/>
            <person name="Doktycz M.J."/>
            <person name="Pelletier D.A."/>
        </authorList>
    </citation>
    <scope>NUCLEOTIDE SEQUENCE [LARGE SCALE GENOMIC DNA]</scope>
    <source>
        <strain evidence="1 2">CF314</strain>
    </source>
</reference>
<accession>J2JLD5</accession>
<name>J2JLD5_9FLAO</name>
<dbReference type="Proteomes" id="UP000007509">
    <property type="component" value="Unassembled WGS sequence"/>
</dbReference>
<evidence type="ECO:0000313" key="2">
    <source>
        <dbReference type="Proteomes" id="UP000007509"/>
    </source>
</evidence>
<gene>
    <name evidence="1" type="ORF">PMI13_03521</name>
</gene>
<comment type="caution">
    <text evidence="1">The sequence shown here is derived from an EMBL/GenBank/DDBJ whole genome shotgun (WGS) entry which is preliminary data.</text>
</comment>
<proteinExistence type="predicted"/>
<dbReference type="EMBL" id="AKJY01000088">
    <property type="protein sequence ID" value="EJL68695.1"/>
    <property type="molecule type" value="Genomic_DNA"/>
</dbReference>
<keyword evidence="2" id="KW-1185">Reference proteome</keyword>
<protein>
    <submittedName>
        <fullName evidence="1">Uncharacterized protein</fullName>
    </submittedName>
</protein>